<dbReference type="Proteomes" id="UP000244908">
    <property type="component" value="Chromosome"/>
</dbReference>
<dbReference type="PANTHER" id="PTHR34227:SF12">
    <property type="entry name" value="CHAPERONE PROTEIN YCDY"/>
    <property type="match status" value="1"/>
</dbReference>
<evidence type="ECO:0000313" key="3">
    <source>
        <dbReference type="Proteomes" id="UP000244908"/>
    </source>
</evidence>
<dbReference type="PANTHER" id="PTHR34227">
    <property type="entry name" value="CHAPERONE PROTEIN YCDY"/>
    <property type="match status" value="1"/>
</dbReference>
<dbReference type="PIRSF" id="PIRSF004690">
    <property type="entry name" value="DmsD"/>
    <property type="match status" value="1"/>
</dbReference>
<keyword evidence="1" id="KW-0143">Chaperone</keyword>
<dbReference type="InterPro" id="IPR026269">
    <property type="entry name" value="DmsD-type"/>
</dbReference>
<dbReference type="InterPro" id="IPR020945">
    <property type="entry name" value="DMSO/NO3_reduct_chaperone"/>
</dbReference>
<dbReference type="AlphaFoldDB" id="A0A2Y9TVH4"/>
<dbReference type="InterPro" id="IPR036411">
    <property type="entry name" value="TorD-like_sf"/>
</dbReference>
<dbReference type="SUPFAM" id="SSF89155">
    <property type="entry name" value="TorD-like"/>
    <property type="match status" value="1"/>
</dbReference>
<accession>A0A2Y9TVH4</accession>
<keyword evidence="3" id="KW-1185">Reference proteome</keyword>
<evidence type="ECO:0000256" key="1">
    <source>
        <dbReference type="ARBA" id="ARBA00023186"/>
    </source>
</evidence>
<evidence type="ECO:0000313" key="2">
    <source>
        <dbReference type="EMBL" id="AWH87540.1"/>
    </source>
</evidence>
<name>A0A2Y9TVH4_9GAMM</name>
<gene>
    <name evidence="2" type="ORF">HYN51_02545</name>
</gene>
<dbReference type="RefSeq" id="WP_108899628.1">
    <property type="nucleotide sequence ID" value="NZ_CP029185.2"/>
</dbReference>
<dbReference type="EMBL" id="CP029185">
    <property type="protein sequence ID" value="AWH87540.1"/>
    <property type="molecule type" value="Genomic_DNA"/>
</dbReference>
<reference evidence="2 3" key="1">
    <citation type="journal article" date="2019" name="Int. J. Syst. Evol. Microbiol.">
        <title>Limnobaculum parvum gen. nov., sp. nov., isolated from a freshwater lake.</title>
        <authorList>
            <person name="Baek C."/>
            <person name="Shin S.K."/>
            <person name="Yi H."/>
        </authorList>
    </citation>
    <scope>NUCLEOTIDE SEQUENCE [LARGE SCALE GENOMIC DNA]</scope>
    <source>
        <strain evidence="2 3">HYN0051</strain>
    </source>
</reference>
<dbReference type="KEGG" id="lpv:HYN51_02545"/>
<proteinExistence type="predicted"/>
<protein>
    <submittedName>
        <fullName evidence="2">Molecular chaperone</fullName>
    </submittedName>
</protein>
<sequence>MNEFSVVCRILGSLFYRSSQDPVLDPLFALVADGKLKQHWPLEQDDLLDRMGQGLDRQVLEADYQAMFATEGSVSPYSSDYEDGAGEASTRNFLTECGMPLTEAPADHFGLLLLAASWIEDNALESDEVQAQLALFDDYLLPWCGRFLGKMEAHATTAFFRTLSTVTREAIQAMRDELAEVSADEGNE</sequence>
<dbReference type="OrthoDB" id="5684843at2"/>
<dbReference type="InterPro" id="IPR050289">
    <property type="entry name" value="TorD/DmsD_chaperones"/>
</dbReference>
<dbReference type="Pfam" id="PF02613">
    <property type="entry name" value="Nitrate_red_del"/>
    <property type="match status" value="1"/>
</dbReference>
<dbReference type="Gene3D" id="1.10.3480.10">
    <property type="entry name" value="TorD-like"/>
    <property type="match status" value="1"/>
</dbReference>
<organism evidence="2 3">
    <name type="scientific">Limnobaculum parvum</name>
    <dbReference type="NCBI Taxonomy" id="2172103"/>
    <lineage>
        <taxon>Bacteria</taxon>
        <taxon>Pseudomonadati</taxon>
        <taxon>Pseudomonadota</taxon>
        <taxon>Gammaproteobacteria</taxon>
        <taxon>Enterobacterales</taxon>
        <taxon>Budviciaceae</taxon>
        <taxon>Limnobaculum</taxon>
    </lineage>
</organism>